<evidence type="ECO:0000313" key="1">
    <source>
        <dbReference type="EMBL" id="KGP64071.1"/>
    </source>
</evidence>
<keyword evidence="2" id="KW-1185">Reference proteome</keyword>
<organism evidence="1 2">
    <name type="scientific">Legionella norrlandica</name>
    <dbReference type="NCBI Taxonomy" id="1498499"/>
    <lineage>
        <taxon>Bacteria</taxon>
        <taxon>Pseudomonadati</taxon>
        <taxon>Pseudomonadota</taxon>
        <taxon>Gammaproteobacteria</taxon>
        <taxon>Legionellales</taxon>
        <taxon>Legionellaceae</taxon>
        <taxon>Legionella</taxon>
    </lineage>
</organism>
<accession>A0A0A2SWF5</accession>
<dbReference type="OrthoDB" id="5642546at2"/>
<dbReference type="STRING" id="1498499.EP47_07930"/>
<dbReference type="AlphaFoldDB" id="A0A0A2SWF5"/>
<dbReference type="Proteomes" id="UP000054422">
    <property type="component" value="Unassembled WGS sequence"/>
</dbReference>
<comment type="caution">
    <text evidence="1">The sequence shown here is derived from an EMBL/GenBank/DDBJ whole genome shotgun (WGS) entry which is preliminary data.</text>
</comment>
<protein>
    <submittedName>
        <fullName evidence="1">Vir protein</fullName>
    </submittedName>
</protein>
<name>A0A0A2SWF5_9GAMM</name>
<proteinExistence type="predicted"/>
<reference evidence="1 2" key="1">
    <citation type="submission" date="2014-05" db="EMBL/GenBank/DDBJ databases">
        <authorList>
            <person name="Rizzardi K."/>
            <person name="Winiecka-Krusnell J."/>
            <person name="Ramliden M."/>
            <person name="Alm E."/>
            <person name="Andersson S."/>
            <person name="Byfors S."/>
        </authorList>
    </citation>
    <scope>NUCLEOTIDE SEQUENCE [LARGE SCALE GENOMIC DNA]</scope>
    <source>
        <strain evidence="1 2">LEGN</strain>
    </source>
</reference>
<gene>
    <name evidence="1" type="ORF">EP47_07930</name>
</gene>
<sequence length="120" mass="14108">MSSSSKDTFKAERRIDLLFSKFAAFYGHVWRSQFKDEVFLKFAKKEWQEALADFTDVVLTKAILNCREFYELPPTLPQMLYCCRQIRKQESFYVVKDVYEPANKAVVSSCLQKCKELLAK</sequence>
<dbReference type="RefSeq" id="WP_052117521.1">
    <property type="nucleotide sequence ID" value="NZ_JNCF01000005.1"/>
</dbReference>
<dbReference type="EMBL" id="JNCF01000005">
    <property type="protein sequence ID" value="KGP64071.1"/>
    <property type="molecule type" value="Genomic_DNA"/>
</dbReference>
<evidence type="ECO:0000313" key="2">
    <source>
        <dbReference type="Proteomes" id="UP000054422"/>
    </source>
</evidence>